<comment type="similarity">
    <text evidence="1 4">Belongs to the UDP-glycosyltransferase family.</text>
</comment>
<protein>
    <recommendedName>
        <fullName evidence="5">Glycosyltransferase</fullName>
        <ecNumber evidence="5">2.4.1.-</ecNumber>
    </recommendedName>
</protein>
<dbReference type="PANTHER" id="PTHR11926">
    <property type="entry name" value="GLUCOSYL/GLUCURONOSYL TRANSFERASES"/>
    <property type="match status" value="1"/>
</dbReference>
<comment type="caution">
    <text evidence="6">The sequence shown here is derived from an EMBL/GenBank/DDBJ whole genome shotgun (WGS) entry which is preliminary data.</text>
</comment>
<organism evidence="6 7">
    <name type="scientific">Dipteronia dyeriana</name>
    <dbReference type="NCBI Taxonomy" id="168575"/>
    <lineage>
        <taxon>Eukaryota</taxon>
        <taxon>Viridiplantae</taxon>
        <taxon>Streptophyta</taxon>
        <taxon>Embryophyta</taxon>
        <taxon>Tracheophyta</taxon>
        <taxon>Spermatophyta</taxon>
        <taxon>Magnoliopsida</taxon>
        <taxon>eudicotyledons</taxon>
        <taxon>Gunneridae</taxon>
        <taxon>Pentapetalae</taxon>
        <taxon>rosids</taxon>
        <taxon>malvids</taxon>
        <taxon>Sapindales</taxon>
        <taxon>Sapindaceae</taxon>
        <taxon>Hippocastanoideae</taxon>
        <taxon>Acereae</taxon>
        <taxon>Dipteronia</taxon>
    </lineage>
</organism>
<reference evidence="6" key="1">
    <citation type="journal article" date="2023" name="Plant J.">
        <title>Genome sequences and population genomics provide insights into the demographic history, inbreeding, and mutation load of two 'living fossil' tree species of Dipteronia.</title>
        <authorList>
            <person name="Feng Y."/>
            <person name="Comes H.P."/>
            <person name="Chen J."/>
            <person name="Zhu S."/>
            <person name="Lu R."/>
            <person name="Zhang X."/>
            <person name="Li P."/>
            <person name="Qiu J."/>
            <person name="Olsen K.M."/>
            <person name="Qiu Y."/>
        </authorList>
    </citation>
    <scope>NUCLEOTIDE SEQUENCE</scope>
    <source>
        <strain evidence="6">KIB01</strain>
    </source>
</reference>
<dbReference type="EC" id="2.4.1.-" evidence="5"/>
<dbReference type="GO" id="GO:0080044">
    <property type="term" value="F:quercetin 7-O-glucosyltransferase activity"/>
    <property type="evidence" value="ECO:0007669"/>
    <property type="project" value="TreeGrafter"/>
</dbReference>
<dbReference type="SUPFAM" id="SSF53756">
    <property type="entry name" value="UDP-Glycosyltransferase/glycogen phosphorylase"/>
    <property type="match status" value="1"/>
</dbReference>
<sequence>MGKQAHVLVIPLQAQGHIMPIMKFSHGLAKHGIKITIVNTESTHNQILNALAKEDDIANSISLVSCPNVYDDQQVKKLIQQINDDEKITCVLVDSFLAWNMEAAADLGIKRATICCFSATHFLPIFNLPKLIQHGVIDNQGTPKQKMVQLSPNIPSMNTSRIGWMNHETGKVEKYVFEFASKINKSMALTEWVLCNSCYDLEAEAFKMDPKILPIGPLLASNRSGNIVGNFSSEDFSCLKWLDEQATQSVIYIAFGSEAKFDQIQFQEFATALELSNKPFLWVVRQDVASKLDEAYFKGFQERMATRGLVISWAPQQRVLEHPSIACFFTHCGWNSIVEALSNGVPLLCWPFGLDQFYNAKYICEVWKVGLGFNYQDDETITSIVTGEEIKNQLDELLGSDKYKANASDVKEKLMNSIKEGGNSYNNFMNFVEWVKSEDLIIRVGGK</sequence>
<evidence type="ECO:0000256" key="2">
    <source>
        <dbReference type="ARBA" id="ARBA00022676"/>
    </source>
</evidence>
<dbReference type="PROSITE" id="PS00375">
    <property type="entry name" value="UDPGT"/>
    <property type="match status" value="1"/>
</dbReference>
<dbReference type="Proteomes" id="UP001280121">
    <property type="component" value="Unassembled WGS sequence"/>
</dbReference>
<dbReference type="PANTHER" id="PTHR11926:SF1555">
    <property type="entry name" value="UDP-GLYCOSYLTRANSFERASE 83A1-LIKE"/>
    <property type="match status" value="1"/>
</dbReference>
<evidence type="ECO:0000313" key="6">
    <source>
        <dbReference type="EMBL" id="KAK2653319.1"/>
    </source>
</evidence>
<keyword evidence="2 4" id="KW-0328">Glycosyltransferase</keyword>
<dbReference type="AlphaFoldDB" id="A0AAE0CJD4"/>
<evidence type="ECO:0000256" key="4">
    <source>
        <dbReference type="RuleBase" id="RU003718"/>
    </source>
</evidence>
<dbReference type="GO" id="GO:0080043">
    <property type="term" value="F:quercetin 3-O-glucosyltransferase activity"/>
    <property type="evidence" value="ECO:0007669"/>
    <property type="project" value="TreeGrafter"/>
</dbReference>
<accession>A0AAE0CJD4</accession>
<dbReference type="InterPro" id="IPR002213">
    <property type="entry name" value="UDP_glucos_trans"/>
</dbReference>
<gene>
    <name evidence="6" type="ORF">Ddye_013175</name>
</gene>
<evidence type="ECO:0000256" key="5">
    <source>
        <dbReference type="RuleBase" id="RU362057"/>
    </source>
</evidence>
<dbReference type="FunFam" id="3.40.50.2000:FF:000061">
    <property type="entry name" value="UDP-glycosyltransferase 83A1"/>
    <property type="match status" value="1"/>
</dbReference>
<keyword evidence="3 4" id="KW-0808">Transferase</keyword>
<dbReference type="Gene3D" id="3.40.50.2000">
    <property type="entry name" value="Glycogen Phosphorylase B"/>
    <property type="match status" value="2"/>
</dbReference>
<name>A0AAE0CJD4_9ROSI</name>
<evidence type="ECO:0000256" key="3">
    <source>
        <dbReference type="ARBA" id="ARBA00022679"/>
    </source>
</evidence>
<dbReference type="EMBL" id="JANJYI010000004">
    <property type="protein sequence ID" value="KAK2653319.1"/>
    <property type="molecule type" value="Genomic_DNA"/>
</dbReference>
<proteinExistence type="inferred from homology"/>
<evidence type="ECO:0000256" key="1">
    <source>
        <dbReference type="ARBA" id="ARBA00009995"/>
    </source>
</evidence>
<dbReference type="Pfam" id="PF00201">
    <property type="entry name" value="UDPGT"/>
    <property type="match status" value="1"/>
</dbReference>
<keyword evidence="7" id="KW-1185">Reference proteome</keyword>
<dbReference type="InterPro" id="IPR035595">
    <property type="entry name" value="UDP_glycos_trans_CS"/>
</dbReference>
<dbReference type="CDD" id="cd03784">
    <property type="entry name" value="GT1_Gtf-like"/>
    <property type="match status" value="1"/>
</dbReference>
<evidence type="ECO:0000313" key="7">
    <source>
        <dbReference type="Proteomes" id="UP001280121"/>
    </source>
</evidence>